<organism evidence="4 5">
    <name type="scientific">Streptomyces plumbiresistens</name>
    <dbReference type="NCBI Taxonomy" id="511811"/>
    <lineage>
        <taxon>Bacteria</taxon>
        <taxon>Bacillati</taxon>
        <taxon>Actinomycetota</taxon>
        <taxon>Actinomycetes</taxon>
        <taxon>Kitasatosporales</taxon>
        <taxon>Streptomycetaceae</taxon>
        <taxon>Streptomyces</taxon>
    </lineage>
</organism>
<protein>
    <submittedName>
        <fullName evidence="4">Nitroreductase family deazaflavin-dependent oxidoreductase</fullName>
    </submittedName>
</protein>
<dbReference type="Proteomes" id="UP001500456">
    <property type="component" value="Unassembled WGS sequence"/>
</dbReference>
<comment type="caution">
    <text evidence="4">The sequence shown here is derived from an EMBL/GenBank/DDBJ whole genome shotgun (WGS) entry which is preliminary data.</text>
</comment>
<dbReference type="InterPro" id="IPR012349">
    <property type="entry name" value="Split_barrel_FMN-bd"/>
</dbReference>
<comment type="catalytic activity">
    <reaction evidence="2">
        <text>oxidized coenzyme F420-(gamma-L-Glu)(n) + a quinol + H(+) = reduced coenzyme F420-(gamma-L-Glu)(n) + a quinone</text>
        <dbReference type="Rhea" id="RHEA:39663"/>
        <dbReference type="Rhea" id="RHEA-COMP:12939"/>
        <dbReference type="Rhea" id="RHEA-COMP:14378"/>
        <dbReference type="ChEBI" id="CHEBI:15378"/>
        <dbReference type="ChEBI" id="CHEBI:24646"/>
        <dbReference type="ChEBI" id="CHEBI:132124"/>
        <dbReference type="ChEBI" id="CHEBI:133980"/>
        <dbReference type="ChEBI" id="CHEBI:139511"/>
    </reaction>
</comment>
<dbReference type="Gene3D" id="2.30.110.10">
    <property type="entry name" value="Electron Transport, Fmn-binding Protein, Chain A"/>
    <property type="match status" value="1"/>
</dbReference>
<evidence type="ECO:0000256" key="2">
    <source>
        <dbReference type="ARBA" id="ARBA00049106"/>
    </source>
</evidence>
<dbReference type="RefSeq" id="WP_266451349.1">
    <property type="nucleotide sequence ID" value="NZ_BAAAZX010000003.1"/>
</dbReference>
<dbReference type="PANTHER" id="PTHR39428:SF1">
    <property type="entry name" value="F420H(2)-DEPENDENT QUINONE REDUCTASE RV1261C"/>
    <property type="match status" value="1"/>
</dbReference>
<dbReference type="NCBIfam" id="TIGR00026">
    <property type="entry name" value="hi_GC_TIGR00026"/>
    <property type="match status" value="1"/>
</dbReference>
<proteinExistence type="inferred from homology"/>
<gene>
    <name evidence="4" type="ORF">GCM10022232_15540</name>
</gene>
<dbReference type="Pfam" id="PF04075">
    <property type="entry name" value="F420H2_quin_red"/>
    <property type="match status" value="1"/>
</dbReference>
<accession>A0ABP7QLN5</accession>
<evidence type="ECO:0000256" key="3">
    <source>
        <dbReference type="SAM" id="MobiDB-lite"/>
    </source>
</evidence>
<evidence type="ECO:0000313" key="5">
    <source>
        <dbReference type="Proteomes" id="UP001500456"/>
    </source>
</evidence>
<reference evidence="5" key="1">
    <citation type="journal article" date="2019" name="Int. J. Syst. Evol. Microbiol.">
        <title>The Global Catalogue of Microorganisms (GCM) 10K type strain sequencing project: providing services to taxonomists for standard genome sequencing and annotation.</title>
        <authorList>
            <consortium name="The Broad Institute Genomics Platform"/>
            <consortium name="The Broad Institute Genome Sequencing Center for Infectious Disease"/>
            <person name="Wu L."/>
            <person name="Ma J."/>
        </authorList>
    </citation>
    <scope>NUCLEOTIDE SEQUENCE [LARGE SCALE GENOMIC DNA]</scope>
    <source>
        <strain evidence="5">JCM 16924</strain>
    </source>
</reference>
<dbReference type="InterPro" id="IPR004378">
    <property type="entry name" value="F420H2_quin_Rdtase"/>
</dbReference>
<keyword evidence="5" id="KW-1185">Reference proteome</keyword>
<evidence type="ECO:0000313" key="4">
    <source>
        <dbReference type="EMBL" id="GAA3983867.1"/>
    </source>
</evidence>
<sequence length="155" mass="16697">MALDQFDPAPTTPAEDDPGSYNLPVMQQFRENGGKVGGPFEGGSLILLTTKGAKSGVARTVPTLYFAQPDGSLLIFGSNGGADTHPAWYHNIRVNPRVTVETGQETYSAIATEVPPGSEERDRLFAEASAEVQAFADYQAQTERKIPLVLLSRKD</sequence>
<name>A0ABP7QLN5_9ACTN</name>
<comment type="similarity">
    <text evidence="1">Belongs to the F420H(2)-dependent quinone reductase family.</text>
</comment>
<dbReference type="SUPFAM" id="SSF50475">
    <property type="entry name" value="FMN-binding split barrel"/>
    <property type="match status" value="1"/>
</dbReference>
<dbReference type="EMBL" id="BAAAZX010000003">
    <property type="protein sequence ID" value="GAA3983867.1"/>
    <property type="molecule type" value="Genomic_DNA"/>
</dbReference>
<feature type="region of interest" description="Disordered" evidence="3">
    <location>
        <begin position="1"/>
        <end position="22"/>
    </location>
</feature>
<evidence type="ECO:0000256" key="1">
    <source>
        <dbReference type="ARBA" id="ARBA00008710"/>
    </source>
</evidence>
<dbReference type="PANTHER" id="PTHR39428">
    <property type="entry name" value="F420H(2)-DEPENDENT QUINONE REDUCTASE RV1261C"/>
    <property type="match status" value="1"/>
</dbReference>